<dbReference type="PANTHER" id="PTHR43669:SF12">
    <property type="entry name" value="BLR5618 PROTEIN"/>
    <property type="match status" value="1"/>
</dbReference>
<dbReference type="InterPro" id="IPR036291">
    <property type="entry name" value="NAD(P)-bd_dom_sf"/>
</dbReference>
<keyword evidence="2" id="KW-0560">Oxidoreductase</keyword>
<dbReference type="Pfam" id="PF00106">
    <property type="entry name" value="adh_short"/>
    <property type="match status" value="1"/>
</dbReference>
<dbReference type="Gene3D" id="3.40.50.720">
    <property type="entry name" value="NAD(P)-binding Rossmann-like Domain"/>
    <property type="match status" value="1"/>
</dbReference>
<keyword evidence="5" id="KW-1185">Reference proteome</keyword>
<evidence type="ECO:0000256" key="2">
    <source>
        <dbReference type="ARBA" id="ARBA00023002"/>
    </source>
</evidence>
<dbReference type="SUPFAM" id="SSF51735">
    <property type="entry name" value="NAD(P)-binding Rossmann-fold domains"/>
    <property type="match status" value="1"/>
</dbReference>
<comment type="caution">
    <text evidence="4">The sequence shown here is derived from an EMBL/GenBank/DDBJ whole genome shotgun (WGS) entry which is preliminary data.</text>
</comment>
<gene>
    <name evidence="4" type="ORF">GCM10009836_35790</name>
</gene>
<dbReference type="Proteomes" id="UP001500449">
    <property type="component" value="Unassembled WGS sequence"/>
</dbReference>
<evidence type="ECO:0000256" key="1">
    <source>
        <dbReference type="ARBA" id="ARBA00006484"/>
    </source>
</evidence>
<protein>
    <submittedName>
        <fullName evidence="4">SDR family oxidoreductase</fullName>
    </submittedName>
</protein>
<accession>A0ABN2N541</accession>
<evidence type="ECO:0000256" key="3">
    <source>
        <dbReference type="RuleBase" id="RU000363"/>
    </source>
</evidence>
<sequence length="240" mass="25090">MNAVVIEAGWGLGRVVARALLGDGCTVVLAGPHLDSLSETADGHARAIVVPADVSDPAEVDELFASVPGRLDLLVNSMGQFGPTGTPDEISVDDWKTTVSANLTNAFICARAAFAAMRRQRPQGGRIVNIGSISAHVPRPESIAYTAAKHAITGLTRSLSLDGRPFNIACGQIDVGNATRHQTAGVRIRAQQADGSVRSEPTFDAVYVGAAIRFMASLPLDANAQFLTLAATTMPYVGRG</sequence>
<dbReference type="PANTHER" id="PTHR43669">
    <property type="entry name" value="5-KETO-D-GLUCONATE 5-REDUCTASE"/>
    <property type="match status" value="1"/>
</dbReference>
<dbReference type="InterPro" id="IPR020904">
    <property type="entry name" value="Sc_DH/Rdtase_CS"/>
</dbReference>
<dbReference type="CDD" id="cd05233">
    <property type="entry name" value="SDR_c"/>
    <property type="match status" value="1"/>
</dbReference>
<dbReference type="PRINTS" id="PR00080">
    <property type="entry name" value="SDRFAMILY"/>
</dbReference>
<name>A0ABN2N541_9PSEU</name>
<proteinExistence type="inferred from homology"/>
<dbReference type="PRINTS" id="PR00081">
    <property type="entry name" value="GDHRDH"/>
</dbReference>
<comment type="similarity">
    <text evidence="1 3">Belongs to the short-chain dehydrogenases/reductases (SDR) family.</text>
</comment>
<evidence type="ECO:0000313" key="5">
    <source>
        <dbReference type="Proteomes" id="UP001500449"/>
    </source>
</evidence>
<evidence type="ECO:0000313" key="4">
    <source>
        <dbReference type="EMBL" id="GAA1852536.1"/>
    </source>
</evidence>
<dbReference type="EMBL" id="BAAAQK010000009">
    <property type="protein sequence ID" value="GAA1852536.1"/>
    <property type="molecule type" value="Genomic_DNA"/>
</dbReference>
<dbReference type="InterPro" id="IPR002347">
    <property type="entry name" value="SDR_fam"/>
</dbReference>
<organism evidence="4 5">
    <name type="scientific">Pseudonocardia ailaonensis</name>
    <dbReference type="NCBI Taxonomy" id="367279"/>
    <lineage>
        <taxon>Bacteria</taxon>
        <taxon>Bacillati</taxon>
        <taxon>Actinomycetota</taxon>
        <taxon>Actinomycetes</taxon>
        <taxon>Pseudonocardiales</taxon>
        <taxon>Pseudonocardiaceae</taxon>
        <taxon>Pseudonocardia</taxon>
    </lineage>
</organism>
<reference evidence="4 5" key="1">
    <citation type="journal article" date="2019" name="Int. J. Syst. Evol. Microbiol.">
        <title>The Global Catalogue of Microorganisms (GCM) 10K type strain sequencing project: providing services to taxonomists for standard genome sequencing and annotation.</title>
        <authorList>
            <consortium name="The Broad Institute Genomics Platform"/>
            <consortium name="The Broad Institute Genome Sequencing Center for Infectious Disease"/>
            <person name="Wu L."/>
            <person name="Ma J."/>
        </authorList>
    </citation>
    <scope>NUCLEOTIDE SEQUENCE [LARGE SCALE GENOMIC DNA]</scope>
    <source>
        <strain evidence="4 5">JCM 16009</strain>
    </source>
</reference>
<dbReference type="PROSITE" id="PS00061">
    <property type="entry name" value="ADH_SHORT"/>
    <property type="match status" value="1"/>
</dbReference>